<dbReference type="InterPro" id="IPR002104">
    <property type="entry name" value="Integrase_catalytic"/>
</dbReference>
<dbReference type="InterPro" id="IPR011010">
    <property type="entry name" value="DNA_brk_join_enz"/>
</dbReference>
<dbReference type="SUPFAM" id="SSF56349">
    <property type="entry name" value="DNA breaking-rejoining enzymes"/>
    <property type="match status" value="1"/>
</dbReference>
<evidence type="ECO:0000256" key="1">
    <source>
        <dbReference type="ARBA" id="ARBA00008857"/>
    </source>
</evidence>
<comment type="caution">
    <text evidence="8">The sequence shown here is derived from an EMBL/GenBank/DDBJ whole genome shotgun (WGS) entry which is preliminary data.</text>
</comment>
<dbReference type="GO" id="GO:0006310">
    <property type="term" value="P:DNA recombination"/>
    <property type="evidence" value="ECO:0007669"/>
    <property type="project" value="UniProtKB-KW"/>
</dbReference>
<dbReference type="Gene3D" id="1.10.443.10">
    <property type="entry name" value="Intergrase catalytic core"/>
    <property type="match status" value="1"/>
</dbReference>
<dbReference type="Gene3D" id="1.10.150.130">
    <property type="match status" value="1"/>
</dbReference>
<dbReference type="InterPro" id="IPR044068">
    <property type="entry name" value="CB"/>
</dbReference>
<accession>A0A133P057</accession>
<sequence>MKNENGSGSVYKLKGKRKKCWIARVTIGFEEGKQKRKVIGTYETRKEAQTELLGYLNNPTLYSGKTFKDVKDLWYSNYSKTVSNVTLRNVNNQLKKLDVFNDVKIKELKLYTLQKFFDGLDGAYGSKLYLRSVLNMIFEFALKNEFIETNKIKFIELGKNEKIVERRIFTTDEINILFDSLDSDNRFIKKMSYATLILIYTGLRISELMNLKTEDVDLERNVISVVESKTSAGIRKVPISQKVIHLFKDNIDYSKEYFLYNKKGGQYNYVNFFQQFKTMLELLNLERHTIHDTRHTFATLLNNANANSTSIIKLIGHSDFKTTEEIYTHKDIEELRKAVNLLN</sequence>
<protein>
    <submittedName>
        <fullName evidence="8">Site-specific recombinase, phage integrase family</fullName>
    </submittedName>
</protein>
<dbReference type="EMBL" id="LRPY01000100">
    <property type="protein sequence ID" value="KXA21950.1"/>
    <property type="molecule type" value="Genomic_DNA"/>
</dbReference>
<comment type="similarity">
    <text evidence="1">Belongs to the 'phage' integrase family.</text>
</comment>
<evidence type="ECO:0000256" key="3">
    <source>
        <dbReference type="ARBA" id="ARBA00023125"/>
    </source>
</evidence>
<keyword evidence="4" id="KW-0233">DNA recombination</keyword>
<evidence type="ECO:0000256" key="2">
    <source>
        <dbReference type="ARBA" id="ARBA00022908"/>
    </source>
</evidence>
<keyword evidence="9" id="KW-1185">Reference proteome</keyword>
<dbReference type="CDD" id="cd01189">
    <property type="entry name" value="INT_ICEBs1_C_like"/>
    <property type="match status" value="1"/>
</dbReference>
<proteinExistence type="inferred from homology"/>
<dbReference type="InterPro" id="IPR013762">
    <property type="entry name" value="Integrase-like_cat_sf"/>
</dbReference>
<dbReference type="InterPro" id="IPR004107">
    <property type="entry name" value="Integrase_SAM-like_N"/>
</dbReference>
<evidence type="ECO:0000256" key="4">
    <source>
        <dbReference type="ARBA" id="ARBA00023172"/>
    </source>
</evidence>
<dbReference type="Proteomes" id="UP000070401">
    <property type="component" value="Unassembled WGS sequence"/>
</dbReference>
<organism evidence="8 9">
    <name type="scientific">Fusobacterium nucleatum</name>
    <dbReference type="NCBI Taxonomy" id="851"/>
    <lineage>
        <taxon>Bacteria</taxon>
        <taxon>Fusobacteriati</taxon>
        <taxon>Fusobacteriota</taxon>
        <taxon>Fusobacteriia</taxon>
        <taxon>Fusobacteriales</taxon>
        <taxon>Fusobacteriaceae</taxon>
        <taxon>Fusobacterium</taxon>
    </lineage>
</organism>
<evidence type="ECO:0000259" key="7">
    <source>
        <dbReference type="PROSITE" id="PS51900"/>
    </source>
</evidence>
<dbReference type="InterPro" id="IPR050808">
    <property type="entry name" value="Phage_Integrase"/>
</dbReference>
<dbReference type="InterPro" id="IPR010998">
    <property type="entry name" value="Integrase_recombinase_N"/>
</dbReference>
<dbReference type="GO" id="GO:0015074">
    <property type="term" value="P:DNA integration"/>
    <property type="evidence" value="ECO:0007669"/>
    <property type="project" value="UniProtKB-KW"/>
</dbReference>
<dbReference type="AlphaFoldDB" id="A0A133P057"/>
<dbReference type="PANTHER" id="PTHR30629">
    <property type="entry name" value="PROPHAGE INTEGRASE"/>
    <property type="match status" value="1"/>
</dbReference>
<evidence type="ECO:0000313" key="8">
    <source>
        <dbReference type="EMBL" id="KXA21950.1"/>
    </source>
</evidence>
<evidence type="ECO:0000259" key="6">
    <source>
        <dbReference type="PROSITE" id="PS51898"/>
    </source>
</evidence>
<dbReference type="RefSeq" id="WP_060798357.1">
    <property type="nucleotide sequence ID" value="NZ_KQ956688.1"/>
</dbReference>
<dbReference type="PROSITE" id="PS51898">
    <property type="entry name" value="TYR_RECOMBINASE"/>
    <property type="match status" value="1"/>
</dbReference>
<gene>
    <name evidence="8" type="ORF">HMPREF3221_01041</name>
</gene>
<evidence type="ECO:0000256" key="5">
    <source>
        <dbReference type="PROSITE-ProRule" id="PRU01248"/>
    </source>
</evidence>
<feature type="domain" description="Tyr recombinase" evidence="6">
    <location>
        <begin position="164"/>
        <end position="340"/>
    </location>
</feature>
<evidence type="ECO:0000313" key="9">
    <source>
        <dbReference type="Proteomes" id="UP000070401"/>
    </source>
</evidence>
<keyword evidence="2" id="KW-0229">DNA integration</keyword>
<dbReference type="Pfam" id="PF14659">
    <property type="entry name" value="Phage_int_SAM_3"/>
    <property type="match status" value="1"/>
</dbReference>
<dbReference type="PANTHER" id="PTHR30629:SF2">
    <property type="entry name" value="PROPHAGE INTEGRASE INTS-RELATED"/>
    <property type="match status" value="1"/>
</dbReference>
<dbReference type="GO" id="GO:0003677">
    <property type="term" value="F:DNA binding"/>
    <property type="evidence" value="ECO:0007669"/>
    <property type="project" value="UniProtKB-UniRule"/>
</dbReference>
<keyword evidence="3 5" id="KW-0238">DNA-binding</keyword>
<dbReference type="Pfam" id="PF00589">
    <property type="entry name" value="Phage_integrase"/>
    <property type="match status" value="1"/>
</dbReference>
<name>A0A133P057_FUSNU</name>
<dbReference type="PATRIC" id="fig|851.8.peg.1043"/>
<reference evidence="9" key="1">
    <citation type="submission" date="2016-01" db="EMBL/GenBank/DDBJ databases">
        <authorList>
            <person name="Mitreva M."/>
            <person name="Pepin K.H."/>
            <person name="Mihindukulasuriya K.A."/>
            <person name="Fulton R."/>
            <person name="Fronick C."/>
            <person name="O'Laughlin M."/>
            <person name="Miner T."/>
            <person name="Herter B."/>
            <person name="Rosa B.A."/>
            <person name="Cordes M."/>
            <person name="Tomlinson C."/>
            <person name="Wollam A."/>
            <person name="Palsikar V.B."/>
            <person name="Mardis E.R."/>
            <person name="Wilson R.K."/>
        </authorList>
    </citation>
    <scope>NUCLEOTIDE SEQUENCE [LARGE SCALE GENOMIC DNA]</scope>
    <source>
        <strain evidence="9">MJR7757B</strain>
    </source>
</reference>
<dbReference type="PROSITE" id="PS51900">
    <property type="entry name" value="CB"/>
    <property type="match status" value="1"/>
</dbReference>
<feature type="domain" description="Core-binding (CB)" evidence="7">
    <location>
        <begin position="65"/>
        <end position="142"/>
    </location>
</feature>